<evidence type="ECO:0000256" key="4">
    <source>
        <dbReference type="RuleBase" id="RU362121"/>
    </source>
</evidence>
<dbReference type="SUPFAM" id="SSF55856">
    <property type="entry name" value="Cytochrome b5-like heme/steroid binding domain"/>
    <property type="match status" value="1"/>
</dbReference>
<evidence type="ECO:0000256" key="2">
    <source>
        <dbReference type="ARBA" id="ARBA00022723"/>
    </source>
</evidence>
<dbReference type="PROSITE" id="PS00191">
    <property type="entry name" value="CYTOCHROME_B5_1"/>
    <property type="match status" value="1"/>
</dbReference>
<feature type="domain" description="Cytochrome b5 heme-binding" evidence="6">
    <location>
        <begin position="45"/>
        <end position="151"/>
    </location>
</feature>
<keyword evidence="8" id="KW-1185">Reference proteome</keyword>
<dbReference type="AlphaFoldDB" id="A0A2R6S3E6"/>
<proteinExistence type="inferred from homology"/>
<organism evidence="7 8">
    <name type="scientific">Hermanssonia centrifuga</name>
    <dbReference type="NCBI Taxonomy" id="98765"/>
    <lineage>
        <taxon>Eukaryota</taxon>
        <taxon>Fungi</taxon>
        <taxon>Dikarya</taxon>
        <taxon>Basidiomycota</taxon>
        <taxon>Agaricomycotina</taxon>
        <taxon>Agaricomycetes</taxon>
        <taxon>Polyporales</taxon>
        <taxon>Meruliaceae</taxon>
        <taxon>Hermanssonia</taxon>
    </lineage>
</organism>
<evidence type="ECO:0000256" key="1">
    <source>
        <dbReference type="ARBA" id="ARBA00022617"/>
    </source>
</evidence>
<evidence type="ECO:0000313" key="8">
    <source>
        <dbReference type="Proteomes" id="UP000186601"/>
    </source>
</evidence>
<dbReference type="Gene3D" id="3.10.120.10">
    <property type="entry name" value="Cytochrome b5-like heme/steroid binding domain"/>
    <property type="match status" value="1"/>
</dbReference>
<name>A0A2R6S3E6_9APHY</name>
<feature type="region of interest" description="Disordered" evidence="5">
    <location>
        <begin position="100"/>
        <end position="119"/>
    </location>
</feature>
<dbReference type="InterPro" id="IPR001199">
    <property type="entry name" value="Cyt_B5-like_heme/steroid-bd"/>
</dbReference>
<dbReference type="Pfam" id="PF00173">
    <property type="entry name" value="Cyt-b5"/>
    <property type="match status" value="1"/>
</dbReference>
<dbReference type="STRING" id="98765.A0A2R6S3E6"/>
<dbReference type="GO" id="GO:0020037">
    <property type="term" value="F:heme binding"/>
    <property type="evidence" value="ECO:0007669"/>
    <property type="project" value="UniProtKB-UniRule"/>
</dbReference>
<evidence type="ECO:0000313" key="7">
    <source>
        <dbReference type="EMBL" id="PSS36804.1"/>
    </source>
</evidence>
<dbReference type="InterPro" id="IPR018506">
    <property type="entry name" value="Cyt_B5_heme-BS"/>
</dbReference>
<keyword evidence="2 4" id="KW-0479">Metal-binding</keyword>
<comment type="similarity">
    <text evidence="4">Belongs to the cytochrome b5 family.</text>
</comment>
<keyword evidence="1 4" id="KW-0349">Heme</keyword>
<evidence type="ECO:0000256" key="5">
    <source>
        <dbReference type="SAM" id="MobiDB-lite"/>
    </source>
</evidence>
<evidence type="ECO:0000256" key="3">
    <source>
        <dbReference type="ARBA" id="ARBA00023004"/>
    </source>
</evidence>
<sequence>MLHRFGLATGLRRARDQDLVDAKLRMHAKSHEIPLEEEESSNVDLPLWSLEEAHTYAAAKKGSCLLLIDGNCVDATVYMGEHPGGAALLRKYAVRAAVKTETSEPSSLQATSDTGDSKSWQEATWAFDGGMNQHSSAARRRMQELTVARLEL</sequence>
<accession>A0A2R6S3E6</accession>
<reference evidence="7 8" key="1">
    <citation type="submission" date="2018-02" db="EMBL/GenBank/DDBJ databases">
        <title>Genome sequence of the basidiomycete white-rot fungus Phlebia centrifuga.</title>
        <authorList>
            <person name="Granchi Z."/>
            <person name="Peng M."/>
            <person name="de Vries R.P."/>
            <person name="Hilden K."/>
            <person name="Makela M.R."/>
            <person name="Grigoriev I."/>
            <person name="Riley R."/>
        </authorList>
    </citation>
    <scope>NUCLEOTIDE SEQUENCE [LARGE SCALE GENOMIC DNA]</scope>
    <source>
        <strain evidence="7 8">FBCC195</strain>
    </source>
</reference>
<dbReference type="InterPro" id="IPR036400">
    <property type="entry name" value="Cyt_B5-like_heme/steroid_sf"/>
</dbReference>
<protein>
    <recommendedName>
        <fullName evidence="6">Cytochrome b5 heme-binding domain-containing protein</fullName>
    </recommendedName>
</protein>
<gene>
    <name evidence="7" type="ORF">PHLCEN_2v1348</name>
</gene>
<comment type="caution">
    <text evidence="7">The sequence shown here is derived from an EMBL/GenBank/DDBJ whole genome shotgun (WGS) entry which is preliminary data.</text>
</comment>
<evidence type="ECO:0000259" key="6">
    <source>
        <dbReference type="PROSITE" id="PS50255"/>
    </source>
</evidence>
<feature type="compositionally biased region" description="Polar residues" evidence="5">
    <location>
        <begin position="103"/>
        <end position="119"/>
    </location>
</feature>
<keyword evidence="3 4" id="KW-0408">Iron</keyword>
<dbReference type="PROSITE" id="PS50255">
    <property type="entry name" value="CYTOCHROME_B5_2"/>
    <property type="match status" value="1"/>
</dbReference>
<dbReference type="GO" id="GO:0046872">
    <property type="term" value="F:metal ion binding"/>
    <property type="evidence" value="ECO:0007669"/>
    <property type="project" value="UniProtKB-UniRule"/>
</dbReference>
<dbReference type="EMBL" id="MLYV02000107">
    <property type="protein sequence ID" value="PSS36804.1"/>
    <property type="molecule type" value="Genomic_DNA"/>
</dbReference>
<dbReference type="OrthoDB" id="10260134at2759"/>
<dbReference type="Proteomes" id="UP000186601">
    <property type="component" value="Unassembled WGS sequence"/>
</dbReference>